<protein>
    <submittedName>
        <fullName evidence="1">Uncharacterized protein</fullName>
    </submittedName>
</protein>
<keyword evidence="2" id="KW-1185">Reference proteome</keyword>
<proteinExistence type="predicted"/>
<evidence type="ECO:0000313" key="2">
    <source>
        <dbReference type="Proteomes" id="UP001165960"/>
    </source>
</evidence>
<evidence type="ECO:0000313" key="1">
    <source>
        <dbReference type="EMBL" id="KAJ9078625.1"/>
    </source>
</evidence>
<accession>A0ACC2TV40</accession>
<sequence>MSVNPSVTDPDSTVNPLALLKAIDAQNLPLFDGSDPQVWFLYFDLFCKKHRICEEDYLEKVQYFLSDLAHERFGGGVKGTLLKLKSIKQAKFQGTDEFIEEISAALNQYQDFVYGSQNTLEGKHARLLFLETQGLDWLCEAFIQEYYQDIETHAPSNVEEAYVLICCLCRFKTHGQLFHSPIAPEPNVKSKPERKTFMPLYHEYHFNTCIENLGIEAWVSEKALC</sequence>
<gene>
    <name evidence="1" type="ORF">DSO57_1004889</name>
</gene>
<dbReference type="Proteomes" id="UP001165960">
    <property type="component" value="Unassembled WGS sequence"/>
</dbReference>
<dbReference type="EMBL" id="QTSX02002142">
    <property type="protein sequence ID" value="KAJ9078625.1"/>
    <property type="molecule type" value="Genomic_DNA"/>
</dbReference>
<name>A0ACC2TV40_9FUNG</name>
<organism evidence="1 2">
    <name type="scientific">Entomophthora muscae</name>
    <dbReference type="NCBI Taxonomy" id="34485"/>
    <lineage>
        <taxon>Eukaryota</taxon>
        <taxon>Fungi</taxon>
        <taxon>Fungi incertae sedis</taxon>
        <taxon>Zoopagomycota</taxon>
        <taxon>Entomophthoromycotina</taxon>
        <taxon>Entomophthoromycetes</taxon>
        <taxon>Entomophthorales</taxon>
        <taxon>Entomophthoraceae</taxon>
        <taxon>Entomophthora</taxon>
    </lineage>
</organism>
<comment type="caution">
    <text evidence="1">The sequence shown here is derived from an EMBL/GenBank/DDBJ whole genome shotgun (WGS) entry which is preliminary data.</text>
</comment>
<reference evidence="1" key="1">
    <citation type="submission" date="2022-04" db="EMBL/GenBank/DDBJ databases">
        <title>Genome of the entomopathogenic fungus Entomophthora muscae.</title>
        <authorList>
            <person name="Elya C."/>
            <person name="Lovett B.R."/>
            <person name="Lee E."/>
            <person name="Macias A.M."/>
            <person name="Hajek A.E."/>
            <person name="De Bivort B.L."/>
            <person name="Kasson M.T."/>
            <person name="De Fine Licht H.H."/>
            <person name="Stajich J.E."/>
        </authorList>
    </citation>
    <scope>NUCLEOTIDE SEQUENCE</scope>
    <source>
        <strain evidence="1">Berkeley</strain>
    </source>
</reference>